<dbReference type="GO" id="GO:0044027">
    <property type="term" value="P:negative regulation of gene expression via chromosomal CpG island methylation"/>
    <property type="evidence" value="ECO:0007669"/>
    <property type="project" value="TreeGrafter"/>
</dbReference>
<organism evidence="6">
    <name type="scientific">Ignisphaera aggregans</name>
    <dbReference type="NCBI Taxonomy" id="334771"/>
    <lineage>
        <taxon>Archaea</taxon>
        <taxon>Thermoproteota</taxon>
        <taxon>Thermoprotei</taxon>
        <taxon>Desulfurococcales</taxon>
        <taxon>Desulfurococcaceae</taxon>
        <taxon>Ignisphaera</taxon>
    </lineage>
</organism>
<gene>
    <name evidence="6" type="ORF">ENO26_08215</name>
</gene>
<evidence type="ECO:0000313" key="6">
    <source>
        <dbReference type="EMBL" id="HEM67525.1"/>
    </source>
</evidence>
<dbReference type="InterPro" id="IPR001525">
    <property type="entry name" value="C5_MeTfrase"/>
</dbReference>
<keyword evidence="2 6" id="KW-0489">Methyltransferase</keyword>
<dbReference type="PROSITE" id="PS51679">
    <property type="entry name" value="SAM_MT_C5"/>
    <property type="match status" value="1"/>
</dbReference>
<dbReference type="SUPFAM" id="SSF53335">
    <property type="entry name" value="S-adenosyl-L-methionine-dependent methyltransferases"/>
    <property type="match status" value="1"/>
</dbReference>
<evidence type="ECO:0000256" key="1">
    <source>
        <dbReference type="ARBA" id="ARBA00011975"/>
    </source>
</evidence>
<proteinExistence type="inferred from homology"/>
<dbReference type="Pfam" id="PF00145">
    <property type="entry name" value="DNA_methylase"/>
    <property type="match status" value="2"/>
</dbReference>
<dbReference type="NCBIfam" id="TIGR00675">
    <property type="entry name" value="dcm"/>
    <property type="match status" value="1"/>
</dbReference>
<dbReference type="PRINTS" id="PR00105">
    <property type="entry name" value="C5METTRFRASE"/>
</dbReference>
<dbReference type="EMBL" id="DSEU01000056">
    <property type="protein sequence ID" value="HEM67525.1"/>
    <property type="molecule type" value="Genomic_DNA"/>
</dbReference>
<dbReference type="GO" id="GO:0003886">
    <property type="term" value="F:DNA (cytosine-5-)-methyltransferase activity"/>
    <property type="evidence" value="ECO:0007669"/>
    <property type="project" value="UniProtKB-EC"/>
</dbReference>
<comment type="caution">
    <text evidence="6">The sequence shown here is derived from an EMBL/GenBank/DDBJ whole genome shotgun (WGS) entry which is preliminary data.</text>
</comment>
<evidence type="ECO:0000256" key="4">
    <source>
        <dbReference type="ARBA" id="ARBA00022691"/>
    </source>
</evidence>
<dbReference type="PANTHER" id="PTHR10629:SF52">
    <property type="entry name" value="DNA (CYTOSINE-5)-METHYLTRANSFERASE 1"/>
    <property type="match status" value="1"/>
</dbReference>
<keyword evidence="4" id="KW-0949">S-adenosyl-L-methionine</keyword>
<keyword evidence="3 6" id="KW-0808">Transferase</keyword>
<protein>
    <recommendedName>
        <fullName evidence="1">DNA (cytosine-5-)-methyltransferase</fullName>
        <ecNumber evidence="1">2.1.1.37</ecNumber>
    </recommendedName>
</protein>
<evidence type="ECO:0000256" key="5">
    <source>
        <dbReference type="RuleBase" id="RU000416"/>
    </source>
</evidence>
<dbReference type="GO" id="GO:0032259">
    <property type="term" value="P:methylation"/>
    <property type="evidence" value="ECO:0007669"/>
    <property type="project" value="UniProtKB-KW"/>
</dbReference>
<dbReference type="AlphaFoldDB" id="A0A7J2U555"/>
<evidence type="ECO:0000256" key="3">
    <source>
        <dbReference type="ARBA" id="ARBA00022679"/>
    </source>
</evidence>
<dbReference type="PANTHER" id="PTHR10629">
    <property type="entry name" value="CYTOSINE-SPECIFIC METHYLTRANSFERASE"/>
    <property type="match status" value="1"/>
</dbReference>
<reference evidence="6" key="1">
    <citation type="journal article" date="2020" name="mSystems">
        <title>Genome- and Community-Level Interaction Insights into Carbon Utilization and Element Cycling Functions of Hydrothermarchaeota in Hydrothermal Sediment.</title>
        <authorList>
            <person name="Zhou Z."/>
            <person name="Liu Y."/>
            <person name="Xu W."/>
            <person name="Pan J."/>
            <person name="Luo Z.H."/>
            <person name="Li M."/>
        </authorList>
    </citation>
    <scope>NUCLEOTIDE SEQUENCE [LARGE SCALE GENOMIC DNA]</scope>
    <source>
        <strain evidence="6">SpSt-125</strain>
    </source>
</reference>
<evidence type="ECO:0000256" key="2">
    <source>
        <dbReference type="ARBA" id="ARBA00022603"/>
    </source>
</evidence>
<accession>A0A7J2U555</accession>
<sequence>MRPRVIDLFCGAGGFSRGFQDAGFNVALGLDNDSACGKSYKTNFPNAIVIVEDVKDVNGHDIAYLVGKDYDIIIGSPPCEPFTGANPNREVSPLDRLYKDPLGKLTLEFIRIVGELKPKIFIMENVPAILEEEIKSSLLEEFKYAGYDKVYFNVLNAEKYGTPSKRKRVFISNVLINPKPVGKVVTVMEALANLPHPLASNIPNHEYVPLSDKRLKRIARIKPGKALYYYQGASKTIPTIIRLNPHEIAPTVLGSSRFIHPFEDRLLTVREQARLMGYPDDHIFYGGKDQQFNQVGESVPPPLSYAIARFLIETFFVNK</sequence>
<name>A0A7J2U555_9CREN</name>
<dbReference type="Gene3D" id="3.90.120.10">
    <property type="entry name" value="DNA Methylase, subunit A, domain 2"/>
    <property type="match status" value="1"/>
</dbReference>
<dbReference type="Gene3D" id="3.40.50.150">
    <property type="entry name" value="Vaccinia Virus protein VP39"/>
    <property type="match status" value="1"/>
</dbReference>
<dbReference type="EC" id="2.1.1.37" evidence="1"/>
<dbReference type="GO" id="GO:0003677">
    <property type="term" value="F:DNA binding"/>
    <property type="evidence" value="ECO:0007669"/>
    <property type="project" value="TreeGrafter"/>
</dbReference>
<comment type="similarity">
    <text evidence="5">Belongs to the class I-like SAM-binding methyltransferase superfamily. C5-methyltransferase family.</text>
</comment>
<dbReference type="InterPro" id="IPR029063">
    <property type="entry name" value="SAM-dependent_MTases_sf"/>
</dbReference>
<dbReference type="InterPro" id="IPR050390">
    <property type="entry name" value="C5-Methyltransferase"/>
</dbReference>